<evidence type="ECO:0000313" key="3">
    <source>
        <dbReference type="Proteomes" id="UP001314205"/>
    </source>
</evidence>
<name>A0AAV1KV44_9NEOP</name>
<proteinExistence type="predicted"/>
<gene>
    <name evidence="2" type="ORF">PARMNEM_LOCUS7100</name>
</gene>
<accession>A0AAV1KV44</accession>
<keyword evidence="3" id="KW-1185">Reference proteome</keyword>
<protein>
    <submittedName>
        <fullName evidence="2">Uncharacterized protein</fullName>
    </submittedName>
</protein>
<dbReference type="Proteomes" id="UP001314205">
    <property type="component" value="Unassembled WGS sequence"/>
</dbReference>
<dbReference type="AlphaFoldDB" id="A0AAV1KV44"/>
<sequence length="68" mass="6529">MARKKVSGARDAGPRDRGTEARAPSCGVRCAASGGRGGGGGGVSQIARDAAGAALSRGHVPGAAARRS</sequence>
<evidence type="ECO:0000256" key="1">
    <source>
        <dbReference type="SAM" id="MobiDB-lite"/>
    </source>
</evidence>
<feature type="compositionally biased region" description="Gly residues" evidence="1">
    <location>
        <begin position="34"/>
        <end position="43"/>
    </location>
</feature>
<evidence type="ECO:0000313" key="2">
    <source>
        <dbReference type="EMBL" id="CAK1586099.1"/>
    </source>
</evidence>
<comment type="caution">
    <text evidence="2">The sequence shown here is derived from an EMBL/GenBank/DDBJ whole genome shotgun (WGS) entry which is preliminary data.</text>
</comment>
<organism evidence="2 3">
    <name type="scientific">Parnassius mnemosyne</name>
    <name type="common">clouded apollo</name>
    <dbReference type="NCBI Taxonomy" id="213953"/>
    <lineage>
        <taxon>Eukaryota</taxon>
        <taxon>Metazoa</taxon>
        <taxon>Ecdysozoa</taxon>
        <taxon>Arthropoda</taxon>
        <taxon>Hexapoda</taxon>
        <taxon>Insecta</taxon>
        <taxon>Pterygota</taxon>
        <taxon>Neoptera</taxon>
        <taxon>Endopterygota</taxon>
        <taxon>Lepidoptera</taxon>
        <taxon>Glossata</taxon>
        <taxon>Ditrysia</taxon>
        <taxon>Papilionoidea</taxon>
        <taxon>Papilionidae</taxon>
        <taxon>Parnassiinae</taxon>
        <taxon>Parnassini</taxon>
        <taxon>Parnassius</taxon>
        <taxon>Driopa</taxon>
    </lineage>
</organism>
<feature type="region of interest" description="Disordered" evidence="1">
    <location>
        <begin position="1"/>
        <end position="44"/>
    </location>
</feature>
<reference evidence="2 3" key="1">
    <citation type="submission" date="2023-11" db="EMBL/GenBank/DDBJ databases">
        <authorList>
            <person name="Hedman E."/>
            <person name="Englund M."/>
            <person name="Stromberg M."/>
            <person name="Nyberg Akerstrom W."/>
            <person name="Nylinder S."/>
            <person name="Jareborg N."/>
            <person name="Kallberg Y."/>
            <person name="Kronander E."/>
        </authorList>
    </citation>
    <scope>NUCLEOTIDE SEQUENCE [LARGE SCALE GENOMIC DNA]</scope>
</reference>
<dbReference type="EMBL" id="CAVLGL010000080">
    <property type="protein sequence ID" value="CAK1586099.1"/>
    <property type="molecule type" value="Genomic_DNA"/>
</dbReference>